<accession>A0AA88DSG1</accession>
<proteinExistence type="predicted"/>
<reference evidence="2" key="1">
    <citation type="submission" date="2023-07" db="EMBL/GenBank/DDBJ databases">
        <title>draft genome sequence of fig (Ficus carica).</title>
        <authorList>
            <person name="Takahashi T."/>
            <person name="Nishimura K."/>
        </authorList>
    </citation>
    <scope>NUCLEOTIDE SEQUENCE</scope>
</reference>
<sequence length="221" mass="26217">MSHQQVLLNFAQQHLEPFHSVRWRYTELLIRFPYHDFLKECQLQNFLNELCATTRTWVERGNGTTSFCQLSMDEDYCLLEDMAEFDHWSWNSTMDNQALVGQFSEETKLCVEKLKRMEVLRQPQAELTRIQVELSRMNAPPNDSIEAMKRTALMVDFYTEWEASSEFHHDELTQNEEEWELFQDDSSGEEETQDLYIDEESQEKVYESQPLDISNVTPPPI</sequence>
<protein>
    <submittedName>
        <fullName evidence="2">Uncharacterized protein</fullName>
    </submittedName>
</protein>
<feature type="compositionally biased region" description="Polar residues" evidence="1">
    <location>
        <begin position="211"/>
        <end position="221"/>
    </location>
</feature>
<dbReference type="EMBL" id="BTGU01000102">
    <property type="protein sequence ID" value="GMN60806.1"/>
    <property type="molecule type" value="Genomic_DNA"/>
</dbReference>
<comment type="caution">
    <text evidence="2">The sequence shown here is derived from an EMBL/GenBank/DDBJ whole genome shotgun (WGS) entry which is preliminary data.</text>
</comment>
<dbReference type="AlphaFoldDB" id="A0AA88DSG1"/>
<gene>
    <name evidence="2" type="ORF">TIFTF001_029893</name>
</gene>
<evidence type="ECO:0000313" key="2">
    <source>
        <dbReference type="EMBL" id="GMN60806.1"/>
    </source>
</evidence>
<evidence type="ECO:0000256" key="1">
    <source>
        <dbReference type="SAM" id="MobiDB-lite"/>
    </source>
</evidence>
<keyword evidence="3" id="KW-1185">Reference proteome</keyword>
<feature type="region of interest" description="Disordered" evidence="1">
    <location>
        <begin position="175"/>
        <end position="221"/>
    </location>
</feature>
<evidence type="ECO:0000313" key="3">
    <source>
        <dbReference type="Proteomes" id="UP001187192"/>
    </source>
</evidence>
<dbReference type="Proteomes" id="UP001187192">
    <property type="component" value="Unassembled WGS sequence"/>
</dbReference>
<name>A0AA88DSG1_FICCA</name>
<feature type="compositionally biased region" description="Acidic residues" evidence="1">
    <location>
        <begin position="175"/>
        <end position="201"/>
    </location>
</feature>
<organism evidence="2 3">
    <name type="scientific">Ficus carica</name>
    <name type="common">Common fig</name>
    <dbReference type="NCBI Taxonomy" id="3494"/>
    <lineage>
        <taxon>Eukaryota</taxon>
        <taxon>Viridiplantae</taxon>
        <taxon>Streptophyta</taxon>
        <taxon>Embryophyta</taxon>
        <taxon>Tracheophyta</taxon>
        <taxon>Spermatophyta</taxon>
        <taxon>Magnoliopsida</taxon>
        <taxon>eudicotyledons</taxon>
        <taxon>Gunneridae</taxon>
        <taxon>Pentapetalae</taxon>
        <taxon>rosids</taxon>
        <taxon>fabids</taxon>
        <taxon>Rosales</taxon>
        <taxon>Moraceae</taxon>
        <taxon>Ficeae</taxon>
        <taxon>Ficus</taxon>
    </lineage>
</organism>